<gene>
    <name evidence="4" type="ORF">GCM10008939_30020</name>
</gene>
<dbReference type="Gene3D" id="3.40.630.30">
    <property type="match status" value="1"/>
</dbReference>
<protein>
    <submittedName>
        <fullName evidence="4">GNAT family N-acetyltransferase</fullName>
    </submittedName>
</protein>
<feature type="domain" description="N-acetyltransferase" evidence="3">
    <location>
        <begin position="178"/>
        <end position="338"/>
    </location>
</feature>
<keyword evidence="2" id="KW-0012">Acyltransferase</keyword>
<sequence>MTFTVRPATPQDLPGVADLYSADRPGNPATPAILRGMDEAQALAGAAHARLVAVRDGQVIGAAELLEPLGARAPGSFWLELVVRQGARGQGVATRLASALRAALEPHAPTRLKVVVSEANPVALRFAQRHGFHETERYWDRTLPLAHFDAARHARPLPPGMTVTTLTEYRRSVPDADARLHPLYEEARADLPRDPGETYTPLPLEHLTAFLAPLDPDLVFVARHGPDPLGFTALEASGALPPTRTGLLTPAPAVPNADRYELMIAMTGVLRAHRGQGIARALKLASMTAARDAGWAVIRTSNHSGNLGMLRVNDALGFGREPARLGLLRTLPAAHPALSVPSQERP</sequence>
<evidence type="ECO:0000259" key="3">
    <source>
        <dbReference type="PROSITE" id="PS51186"/>
    </source>
</evidence>
<evidence type="ECO:0000313" key="4">
    <source>
        <dbReference type="EMBL" id="GGJ84127.1"/>
    </source>
</evidence>
<dbReference type="RefSeq" id="WP_188964113.1">
    <property type="nucleotide sequence ID" value="NZ_BMOE01000012.1"/>
</dbReference>
<dbReference type="PANTHER" id="PTHR43877">
    <property type="entry name" value="AMINOALKYLPHOSPHONATE N-ACETYLTRANSFERASE-RELATED-RELATED"/>
    <property type="match status" value="1"/>
</dbReference>
<dbReference type="PANTHER" id="PTHR43877:SF6">
    <property type="entry name" value="GCN5-RELATED N-ACETYLTRANSFERASE"/>
    <property type="match status" value="1"/>
</dbReference>
<keyword evidence="1" id="KW-0808">Transferase</keyword>
<dbReference type="Proteomes" id="UP000635726">
    <property type="component" value="Unassembled WGS sequence"/>
</dbReference>
<dbReference type="PROSITE" id="PS51186">
    <property type="entry name" value="GNAT"/>
    <property type="match status" value="2"/>
</dbReference>
<dbReference type="GO" id="GO:0016747">
    <property type="term" value="F:acyltransferase activity, transferring groups other than amino-acyl groups"/>
    <property type="evidence" value="ECO:0007669"/>
    <property type="project" value="InterPro"/>
</dbReference>
<dbReference type="Pfam" id="PF00583">
    <property type="entry name" value="Acetyltransf_1"/>
    <property type="match status" value="2"/>
</dbReference>
<dbReference type="InterPro" id="IPR016181">
    <property type="entry name" value="Acyl_CoA_acyltransferase"/>
</dbReference>
<dbReference type="SUPFAM" id="SSF55729">
    <property type="entry name" value="Acyl-CoA N-acyltransferases (Nat)"/>
    <property type="match status" value="2"/>
</dbReference>
<proteinExistence type="predicted"/>
<name>A0A917PM93_9DEIO</name>
<reference evidence="4" key="1">
    <citation type="journal article" date="2014" name="Int. J. Syst. Evol. Microbiol.">
        <title>Complete genome sequence of Corynebacterium casei LMG S-19264T (=DSM 44701T), isolated from a smear-ripened cheese.</title>
        <authorList>
            <consortium name="US DOE Joint Genome Institute (JGI-PGF)"/>
            <person name="Walter F."/>
            <person name="Albersmeier A."/>
            <person name="Kalinowski J."/>
            <person name="Ruckert C."/>
        </authorList>
    </citation>
    <scope>NUCLEOTIDE SEQUENCE</scope>
    <source>
        <strain evidence="4">JCM 14371</strain>
    </source>
</reference>
<comment type="caution">
    <text evidence="4">The sequence shown here is derived from an EMBL/GenBank/DDBJ whole genome shotgun (WGS) entry which is preliminary data.</text>
</comment>
<feature type="domain" description="N-acetyltransferase" evidence="3">
    <location>
        <begin position="3"/>
        <end position="158"/>
    </location>
</feature>
<evidence type="ECO:0000256" key="2">
    <source>
        <dbReference type="ARBA" id="ARBA00023315"/>
    </source>
</evidence>
<reference evidence="4" key="2">
    <citation type="submission" date="2020-09" db="EMBL/GenBank/DDBJ databases">
        <authorList>
            <person name="Sun Q."/>
            <person name="Ohkuma M."/>
        </authorList>
    </citation>
    <scope>NUCLEOTIDE SEQUENCE</scope>
    <source>
        <strain evidence="4">JCM 14371</strain>
    </source>
</reference>
<keyword evidence="5" id="KW-1185">Reference proteome</keyword>
<dbReference type="CDD" id="cd04301">
    <property type="entry name" value="NAT_SF"/>
    <property type="match status" value="2"/>
</dbReference>
<dbReference type="InterPro" id="IPR000182">
    <property type="entry name" value="GNAT_dom"/>
</dbReference>
<dbReference type="InterPro" id="IPR050832">
    <property type="entry name" value="Bact_Acetyltransf"/>
</dbReference>
<accession>A0A917PM93</accession>
<dbReference type="EMBL" id="BMOE01000012">
    <property type="protein sequence ID" value="GGJ84127.1"/>
    <property type="molecule type" value="Genomic_DNA"/>
</dbReference>
<evidence type="ECO:0000256" key="1">
    <source>
        <dbReference type="ARBA" id="ARBA00022679"/>
    </source>
</evidence>
<evidence type="ECO:0000313" key="5">
    <source>
        <dbReference type="Proteomes" id="UP000635726"/>
    </source>
</evidence>
<dbReference type="AlphaFoldDB" id="A0A917PM93"/>
<organism evidence="4 5">
    <name type="scientific">Deinococcus aquiradiocola</name>
    <dbReference type="NCBI Taxonomy" id="393059"/>
    <lineage>
        <taxon>Bacteria</taxon>
        <taxon>Thermotogati</taxon>
        <taxon>Deinococcota</taxon>
        <taxon>Deinococci</taxon>
        <taxon>Deinococcales</taxon>
        <taxon>Deinococcaceae</taxon>
        <taxon>Deinococcus</taxon>
    </lineage>
</organism>